<dbReference type="RefSeq" id="WP_093030161.1">
    <property type="nucleotide sequence ID" value="NZ_FOAG01000001.1"/>
</dbReference>
<dbReference type="Proteomes" id="UP000199582">
    <property type="component" value="Unassembled WGS sequence"/>
</dbReference>
<dbReference type="STRING" id="1287727.SAMN05443999_1016"/>
<dbReference type="GO" id="GO:0016787">
    <property type="term" value="F:hydrolase activity"/>
    <property type="evidence" value="ECO:0007669"/>
    <property type="project" value="UniProtKB-KW"/>
</dbReference>
<dbReference type="InterPro" id="IPR029058">
    <property type="entry name" value="AB_hydrolase_fold"/>
</dbReference>
<gene>
    <name evidence="3" type="ORF">SAMN05443999_1016</name>
</gene>
<dbReference type="InterPro" id="IPR050266">
    <property type="entry name" value="AB_hydrolase_sf"/>
</dbReference>
<dbReference type="Pfam" id="PF00561">
    <property type="entry name" value="Abhydrolase_1"/>
    <property type="match status" value="1"/>
</dbReference>
<dbReference type="OrthoDB" id="9804723at2"/>
<name>A0A1H7F6R4_9RHOB</name>
<protein>
    <submittedName>
        <fullName evidence="3">Pimeloyl-ACP methyl ester carboxylesterase</fullName>
    </submittedName>
</protein>
<dbReference type="Gene3D" id="3.40.50.1820">
    <property type="entry name" value="alpha/beta hydrolase"/>
    <property type="match status" value="1"/>
</dbReference>
<dbReference type="EMBL" id="FOAG01000001">
    <property type="protein sequence ID" value="SEK21801.1"/>
    <property type="molecule type" value="Genomic_DNA"/>
</dbReference>
<proteinExistence type="predicted"/>
<organism evidence="3 4">
    <name type="scientific">Roseovarius azorensis</name>
    <dbReference type="NCBI Taxonomy" id="1287727"/>
    <lineage>
        <taxon>Bacteria</taxon>
        <taxon>Pseudomonadati</taxon>
        <taxon>Pseudomonadota</taxon>
        <taxon>Alphaproteobacteria</taxon>
        <taxon>Rhodobacterales</taxon>
        <taxon>Roseobacteraceae</taxon>
        <taxon>Roseovarius</taxon>
    </lineage>
</organism>
<evidence type="ECO:0000313" key="3">
    <source>
        <dbReference type="EMBL" id="SEK21801.1"/>
    </source>
</evidence>
<evidence type="ECO:0000256" key="1">
    <source>
        <dbReference type="ARBA" id="ARBA00022801"/>
    </source>
</evidence>
<dbReference type="PANTHER" id="PTHR43798:SF31">
    <property type="entry name" value="AB HYDROLASE SUPERFAMILY PROTEIN YCLE"/>
    <property type="match status" value="1"/>
</dbReference>
<sequence>MATRSDALTSSTGLSYRRAGHGAPLVLVHGYLGGSMQWQAEIDRFAGRFDVIAPDLPGFAGSAALPPADRIASFAAAVVDLLDELGLTRITLLGHSMGGMIVQELAANHPERIARLILYGTGPLGAMPDRFELLETSRERIRTEGVARTIQRIGATWFRDGAAAKGFDIVAALGALASERAALAGLDAMSHWDGRSALVRLTMPTLVLWGDGDQSYRWPQVEMLWQGLPNAALAVIPGTAHAVHLEKPNLFHVVLEDFIMTARTSPAESAVRGHS</sequence>
<keyword evidence="1" id="KW-0378">Hydrolase</keyword>
<dbReference type="PANTHER" id="PTHR43798">
    <property type="entry name" value="MONOACYLGLYCEROL LIPASE"/>
    <property type="match status" value="1"/>
</dbReference>
<evidence type="ECO:0000259" key="2">
    <source>
        <dbReference type="Pfam" id="PF00561"/>
    </source>
</evidence>
<reference evidence="3 4" key="1">
    <citation type="submission" date="2016-10" db="EMBL/GenBank/DDBJ databases">
        <authorList>
            <person name="de Groot N.N."/>
        </authorList>
    </citation>
    <scope>NUCLEOTIDE SEQUENCE [LARGE SCALE GENOMIC DNA]</scope>
    <source>
        <strain evidence="3 4">DSM 100674</strain>
    </source>
</reference>
<dbReference type="InterPro" id="IPR000073">
    <property type="entry name" value="AB_hydrolase_1"/>
</dbReference>
<accession>A0A1H7F6R4</accession>
<dbReference type="PRINTS" id="PR00111">
    <property type="entry name" value="ABHYDROLASE"/>
</dbReference>
<dbReference type="GO" id="GO:0016020">
    <property type="term" value="C:membrane"/>
    <property type="evidence" value="ECO:0007669"/>
    <property type="project" value="TreeGrafter"/>
</dbReference>
<keyword evidence="4" id="KW-1185">Reference proteome</keyword>
<feature type="domain" description="AB hydrolase-1" evidence="2">
    <location>
        <begin position="24"/>
        <end position="248"/>
    </location>
</feature>
<dbReference type="SUPFAM" id="SSF53474">
    <property type="entry name" value="alpha/beta-Hydrolases"/>
    <property type="match status" value="1"/>
</dbReference>
<dbReference type="AlphaFoldDB" id="A0A1H7F6R4"/>
<evidence type="ECO:0000313" key="4">
    <source>
        <dbReference type="Proteomes" id="UP000199582"/>
    </source>
</evidence>